<dbReference type="RefSeq" id="WP_343979285.1">
    <property type="nucleotide sequence ID" value="NZ_BAAAJG010000011.1"/>
</dbReference>
<evidence type="ECO:0000313" key="2">
    <source>
        <dbReference type="EMBL" id="MFD1533725.1"/>
    </source>
</evidence>
<feature type="region of interest" description="Disordered" evidence="1">
    <location>
        <begin position="1"/>
        <end position="43"/>
    </location>
</feature>
<evidence type="ECO:0000256" key="1">
    <source>
        <dbReference type="SAM" id="MobiDB-lite"/>
    </source>
</evidence>
<proteinExistence type="predicted"/>
<dbReference type="EMBL" id="JBHUCP010000026">
    <property type="protein sequence ID" value="MFD1533725.1"/>
    <property type="molecule type" value="Genomic_DNA"/>
</dbReference>
<comment type="caution">
    <text evidence="2">The sequence shown here is derived from an EMBL/GenBank/DDBJ whole genome shotgun (WGS) entry which is preliminary data.</text>
</comment>
<evidence type="ECO:0000313" key="3">
    <source>
        <dbReference type="Proteomes" id="UP001597145"/>
    </source>
</evidence>
<name>A0ABW4FTB6_9PSEU</name>
<accession>A0ABW4FTB6</accession>
<reference evidence="3" key="1">
    <citation type="journal article" date="2019" name="Int. J. Syst. Evol. Microbiol.">
        <title>The Global Catalogue of Microorganisms (GCM) 10K type strain sequencing project: providing services to taxonomists for standard genome sequencing and annotation.</title>
        <authorList>
            <consortium name="The Broad Institute Genomics Platform"/>
            <consortium name="The Broad Institute Genome Sequencing Center for Infectious Disease"/>
            <person name="Wu L."/>
            <person name="Ma J."/>
        </authorList>
    </citation>
    <scope>NUCLEOTIDE SEQUENCE [LARGE SCALE GENOMIC DNA]</scope>
    <source>
        <strain evidence="3">JCM 12165</strain>
    </source>
</reference>
<feature type="compositionally biased region" description="Pro residues" evidence="1">
    <location>
        <begin position="18"/>
        <end position="28"/>
    </location>
</feature>
<protein>
    <submittedName>
        <fullName evidence="2">Uncharacterized protein</fullName>
    </submittedName>
</protein>
<gene>
    <name evidence="2" type="ORF">ACFSCY_30325</name>
</gene>
<sequence length="157" mass="16800">MTPRPDPPADPGQLDLFGPPPGTAPAPRSPTDHKGTPGRDESNDLDLIRHVAGNAARGLYLLVGTADRVYARSDDGTTTDAAVRVPGYEEAAVHQLIARGWLTTGNGQHRVTCGAAQLTGTAVLAPRSTRNRIVRWEALARPTSWQPDSGHANRTRR</sequence>
<organism evidence="2 3">
    <name type="scientific">Pseudonocardia aurantiaca</name>
    <dbReference type="NCBI Taxonomy" id="75290"/>
    <lineage>
        <taxon>Bacteria</taxon>
        <taxon>Bacillati</taxon>
        <taxon>Actinomycetota</taxon>
        <taxon>Actinomycetes</taxon>
        <taxon>Pseudonocardiales</taxon>
        <taxon>Pseudonocardiaceae</taxon>
        <taxon>Pseudonocardia</taxon>
    </lineage>
</organism>
<keyword evidence="3" id="KW-1185">Reference proteome</keyword>
<feature type="compositionally biased region" description="Pro residues" evidence="1">
    <location>
        <begin position="1"/>
        <end position="10"/>
    </location>
</feature>
<feature type="compositionally biased region" description="Basic and acidic residues" evidence="1">
    <location>
        <begin position="30"/>
        <end position="43"/>
    </location>
</feature>
<dbReference type="Proteomes" id="UP001597145">
    <property type="component" value="Unassembled WGS sequence"/>
</dbReference>